<keyword evidence="3" id="KW-1185">Reference proteome</keyword>
<dbReference type="EMBL" id="BAAARY010000015">
    <property type="protein sequence ID" value="GAA2528551.1"/>
    <property type="molecule type" value="Genomic_DNA"/>
</dbReference>
<evidence type="ECO:0000256" key="1">
    <source>
        <dbReference type="SAM" id="Phobius"/>
    </source>
</evidence>
<feature type="transmembrane region" description="Helical" evidence="1">
    <location>
        <begin position="122"/>
        <end position="140"/>
    </location>
</feature>
<gene>
    <name evidence="2" type="ORF">GCM10010201_29500</name>
</gene>
<keyword evidence="1" id="KW-1133">Transmembrane helix</keyword>
<proteinExistence type="predicted"/>
<comment type="caution">
    <text evidence="2">The sequence shown here is derived from an EMBL/GenBank/DDBJ whole genome shotgun (WGS) entry which is preliminary data.</text>
</comment>
<keyword evidence="1" id="KW-0472">Membrane</keyword>
<reference evidence="3" key="1">
    <citation type="journal article" date="2019" name="Int. J. Syst. Evol. Microbiol.">
        <title>The Global Catalogue of Microorganisms (GCM) 10K type strain sequencing project: providing services to taxonomists for standard genome sequencing and annotation.</title>
        <authorList>
            <consortium name="The Broad Institute Genomics Platform"/>
            <consortium name="The Broad Institute Genome Sequencing Center for Infectious Disease"/>
            <person name="Wu L."/>
            <person name="Ma J."/>
        </authorList>
    </citation>
    <scope>NUCLEOTIDE SEQUENCE [LARGE SCALE GENOMIC DNA]</scope>
    <source>
        <strain evidence="3">JCM 3367</strain>
    </source>
</reference>
<feature type="transmembrane region" description="Helical" evidence="1">
    <location>
        <begin position="152"/>
        <end position="174"/>
    </location>
</feature>
<dbReference type="RefSeq" id="WP_344173432.1">
    <property type="nucleotide sequence ID" value="NZ_BAAARY010000015.1"/>
</dbReference>
<dbReference type="PIRSF" id="PIRSF037394">
    <property type="entry name" value="ABC_thiamine-permease_YkoE_prd"/>
    <property type="match status" value="1"/>
</dbReference>
<feature type="transmembrane region" description="Helical" evidence="1">
    <location>
        <begin position="74"/>
        <end position="91"/>
    </location>
</feature>
<feature type="transmembrane region" description="Helical" evidence="1">
    <location>
        <begin position="50"/>
        <end position="67"/>
    </location>
</feature>
<keyword evidence="1" id="KW-0812">Transmembrane</keyword>
<dbReference type="Proteomes" id="UP001499978">
    <property type="component" value="Unassembled WGS sequence"/>
</dbReference>
<accession>A0ABP6AYV2</accession>
<organism evidence="2 3">
    <name type="scientific">Pilimelia columellifera subsp. columellifera</name>
    <dbReference type="NCBI Taxonomy" id="706583"/>
    <lineage>
        <taxon>Bacteria</taxon>
        <taxon>Bacillati</taxon>
        <taxon>Actinomycetota</taxon>
        <taxon>Actinomycetes</taxon>
        <taxon>Micromonosporales</taxon>
        <taxon>Micromonosporaceae</taxon>
        <taxon>Pilimelia</taxon>
    </lineage>
</organism>
<feature type="transmembrane region" description="Helical" evidence="1">
    <location>
        <begin position="12"/>
        <end position="30"/>
    </location>
</feature>
<name>A0ABP6AYV2_9ACTN</name>
<dbReference type="InterPro" id="IPR017195">
    <property type="entry name" value="ABC_thiamin-permease_prd"/>
</dbReference>
<evidence type="ECO:0000313" key="3">
    <source>
        <dbReference type="Proteomes" id="UP001499978"/>
    </source>
</evidence>
<dbReference type="Pfam" id="PF09819">
    <property type="entry name" value="ABC_cobalt"/>
    <property type="match status" value="1"/>
</dbReference>
<sequence length="195" mass="20619">MRDTNRRWRTVDVLVVSVLAVAFGVVFWAWGLLWNGPFAAVFGAFKPASAIVYGVWLLPAVVGPLVIRKPGAGLFCEVLAAIVSALLGSAWGLTVVIYGLAQGIAGEAAFAALWYRSFRLPVAVAAGALAGLAAAGLDLVNYYPTWSTDWKLLYTGLVMLSAALVAGAGGWLLTRALARTGVLRRFPSGRDVVKI</sequence>
<protein>
    <submittedName>
        <fullName evidence="2">ECF transporter S component</fullName>
    </submittedName>
</protein>
<evidence type="ECO:0000313" key="2">
    <source>
        <dbReference type="EMBL" id="GAA2528551.1"/>
    </source>
</evidence>